<keyword evidence="2" id="KW-1185">Reference proteome</keyword>
<dbReference type="EMBL" id="CM047591">
    <property type="protein sequence ID" value="KAI9918515.1"/>
    <property type="molecule type" value="Genomic_DNA"/>
</dbReference>
<comment type="caution">
    <text evidence="1">The sequence shown here is derived from an EMBL/GenBank/DDBJ whole genome shotgun (WGS) entry which is preliminary data.</text>
</comment>
<gene>
    <name evidence="1" type="ORF">PsorP6_011969</name>
</gene>
<dbReference type="Proteomes" id="UP001163321">
    <property type="component" value="Chromosome 12"/>
</dbReference>
<evidence type="ECO:0000313" key="2">
    <source>
        <dbReference type="Proteomes" id="UP001163321"/>
    </source>
</evidence>
<accession>A0ACC0WKG6</accession>
<protein>
    <submittedName>
        <fullName evidence="1">Uncharacterized protein</fullName>
    </submittedName>
</protein>
<proteinExistence type="predicted"/>
<reference evidence="1 2" key="1">
    <citation type="journal article" date="2022" name="bioRxiv">
        <title>The genome of the oomycete Peronosclerospora sorghi, a cosmopolitan pathogen of maize and sorghum, is inflated with dispersed pseudogenes.</title>
        <authorList>
            <person name="Fletcher K."/>
            <person name="Martin F."/>
            <person name="Isakeit T."/>
            <person name="Cavanaugh K."/>
            <person name="Magill C."/>
            <person name="Michelmore R."/>
        </authorList>
    </citation>
    <scope>NUCLEOTIDE SEQUENCE [LARGE SCALE GENOMIC DNA]</scope>
    <source>
        <strain evidence="1">P6</strain>
    </source>
</reference>
<organism evidence="1 2">
    <name type="scientific">Peronosclerospora sorghi</name>
    <dbReference type="NCBI Taxonomy" id="230839"/>
    <lineage>
        <taxon>Eukaryota</taxon>
        <taxon>Sar</taxon>
        <taxon>Stramenopiles</taxon>
        <taxon>Oomycota</taxon>
        <taxon>Peronosporomycetes</taxon>
        <taxon>Peronosporales</taxon>
        <taxon>Peronosporaceae</taxon>
        <taxon>Peronosclerospora</taxon>
    </lineage>
</organism>
<evidence type="ECO:0000313" key="1">
    <source>
        <dbReference type="EMBL" id="KAI9918515.1"/>
    </source>
</evidence>
<sequence length="98" mass="11043">MDLISNEHLLEEEAKLCREQNDPVLHDGVQLKVTKAITASLQSAVLMNQWPKALFLDPEILGSIPSVNMIADSFWLLEPQVSGTFHKVPVLLSDDYLW</sequence>
<name>A0ACC0WKG6_9STRA</name>